<gene>
    <name evidence="13" type="ORF">HW555_010799</name>
</gene>
<dbReference type="GO" id="GO:0005737">
    <property type="term" value="C:cytoplasm"/>
    <property type="evidence" value="ECO:0007669"/>
    <property type="project" value="TreeGrafter"/>
</dbReference>
<dbReference type="EC" id="3.4.19.12" evidence="3 11"/>
<dbReference type="AlphaFoldDB" id="A0A835KZG4"/>
<dbReference type="GO" id="GO:0016579">
    <property type="term" value="P:protein deubiquitination"/>
    <property type="evidence" value="ECO:0007669"/>
    <property type="project" value="TreeGrafter"/>
</dbReference>
<organism evidence="13 14">
    <name type="scientific">Spodoptera exigua</name>
    <name type="common">Beet armyworm</name>
    <name type="synonym">Noctua fulgens</name>
    <dbReference type="NCBI Taxonomy" id="7107"/>
    <lineage>
        <taxon>Eukaryota</taxon>
        <taxon>Metazoa</taxon>
        <taxon>Ecdysozoa</taxon>
        <taxon>Arthropoda</taxon>
        <taxon>Hexapoda</taxon>
        <taxon>Insecta</taxon>
        <taxon>Pterygota</taxon>
        <taxon>Neoptera</taxon>
        <taxon>Endopterygota</taxon>
        <taxon>Lepidoptera</taxon>
        <taxon>Glossata</taxon>
        <taxon>Ditrysia</taxon>
        <taxon>Noctuoidea</taxon>
        <taxon>Noctuidae</taxon>
        <taxon>Amphipyrinae</taxon>
        <taxon>Spodoptera</taxon>
    </lineage>
</organism>
<dbReference type="GO" id="GO:0006511">
    <property type="term" value="P:ubiquitin-dependent protein catabolic process"/>
    <property type="evidence" value="ECO:0007669"/>
    <property type="project" value="UniProtKB-UniRule"/>
</dbReference>
<comment type="similarity">
    <text evidence="2 10 11">Belongs to the peptidase C12 family.</text>
</comment>
<dbReference type="PANTHER" id="PTHR10589:SF17">
    <property type="entry name" value="UBIQUITIN CARBOXYL-TERMINAL HYDROLASE"/>
    <property type="match status" value="1"/>
</dbReference>
<dbReference type="Pfam" id="PF01088">
    <property type="entry name" value="Peptidase_C12"/>
    <property type="match status" value="1"/>
</dbReference>
<evidence type="ECO:0000256" key="7">
    <source>
        <dbReference type="ARBA" id="ARBA00022807"/>
    </source>
</evidence>
<reference evidence="13" key="1">
    <citation type="submission" date="2020-08" db="EMBL/GenBank/DDBJ databases">
        <title>Spodoptera exigua strain:BAW_Kor-Di-RS1 Genome sequencing and assembly.</title>
        <authorList>
            <person name="Kim J."/>
            <person name="Nam H.Y."/>
            <person name="Kwon M."/>
            <person name="Choi J.H."/>
            <person name="Cho S.R."/>
            <person name="Kim G.-H."/>
        </authorList>
    </citation>
    <scope>NUCLEOTIDE SEQUENCE</scope>
    <source>
        <strain evidence="13">BAW_Kor-Di-RS1</strain>
        <tissue evidence="13">Whole-body</tissue>
    </source>
</reference>
<evidence type="ECO:0000256" key="11">
    <source>
        <dbReference type="RuleBase" id="RU361215"/>
    </source>
</evidence>
<dbReference type="Proteomes" id="UP000648187">
    <property type="component" value="Unassembled WGS sequence"/>
</dbReference>
<dbReference type="SUPFAM" id="SSF54001">
    <property type="entry name" value="Cysteine proteinases"/>
    <property type="match status" value="1"/>
</dbReference>
<dbReference type="PANTHER" id="PTHR10589">
    <property type="entry name" value="UBIQUITIN CARBOXYL-TERMINAL HYDROLASE"/>
    <property type="match status" value="1"/>
</dbReference>
<keyword evidence="4 10" id="KW-0645">Protease</keyword>
<evidence type="ECO:0000256" key="1">
    <source>
        <dbReference type="ARBA" id="ARBA00000707"/>
    </source>
</evidence>
<evidence type="ECO:0000256" key="6">
    <source>
        <dbReference type="ARBA" id="ARBA00022801"/>
    </source>
</evidence>
<feature type="active site" description="Nucleophile" evidence="10">
    <location>
        <position position="93"/>
    </location>
</feature>
<dbReference type="InterPro" id="IPR001578">
    <property type="entry name" value="Peptidase_C12_UCH"/>
</dbReference>
<dbReference type="InterPro" id="IPR036959">
    <property type="entry name" value="Peptidase_C12_UCH_sf"/>
</dbReference>
<sequence>MAVALPMESNPDTMNKYLEKLGVSEKWRMVDVIGLEEEALSWVPRPVLAIILLFPLSDAYEKHRRDQENEIQVKGLEPPKDVFHLKQVLSNVCGIIALVHSVANNVPHIELNDGLLKTYIDEAKNLDATAKGALLENSAFLNAYREIVRTGSEPGTEGEEAVNNHFVTFIHKDGHLFELDGRKAFL</sequence>
<evidence type="ECO:0000256" key="8">
    <source>
        <dbReference type="ARBA" id="ARBA00055560"/>
    </source>
</evidence>
<evidence type="ECO:0000259" key="12">
    <source>
        <dbReference type="PROSITE" id="PS52048"/>
    </source>
</evidence>
<evidence type="ECO:0000256" key="5">
    <source>
        <dbReference type="ARBA" id="ARBA00022786"/>
    </source>
</evidence>
<evidence type="ECO:0000256" key="2">
    <source>
        <dbReference type="ARBA" id="ARBA00009326"/>
    </source>
</evidence>
<comment type="caution">
    <text evidence="13">The sequence shown here is derived from an EMBL/GenBank/DDBJ whole genome shotgun (WGS) entry which is preliminary data.</text>
</comment>
<dbReference type="GO" id="GO:0004843">
    <property type="term" value="F:cysteine-type deubiquitinase activity"/>
    <property type="evidence" value="ECO:0007669"/>
    <property type="project" value="UniProtKB-UniRule"/>
</dbReference>
<evidence type="ECO:0000256" key="9">
    <source>
        <dbReference type="ARBA" id="ARBA00073226"/>
    </source>
</evidence>
<keyword evidence="6 10" id="KW-0378">Hydrolase</keyword>
<name>A0A835KZG4_SPOEX</name>
<evidence type="ECO:0000256" key="10">
    <source>
        <dbReference type="PROSITE-ProRule" id="PRU01393"/>
    </source>
</evidence>
<dbReference type="PROSITE" id="PS52048">
    <property type="entry name" value="UCH_DOMAIN"/>
    <property type="match status" value="1"/>
</dbReference>
<dbReference type="Gene3D" id="3.40.532.10">
    <property type="entry name" value="Peptidase C12, ubiquitin carboxyl-terminal hydrolase"/>
    <property type="match status" value="1"/>
</dbReference>
<evidence type="ECO:0000313" key="14">
    <source>
        <dbReference type="Proteomes" id="UP000648187"/>
    </source>
</evidence>
<dbReference type="PRINTS" id="PR00707">
    <property type="entry name" value="UBCTHYDRLASE"/>
</dbReference>
<evidence type="ECO:0000256" key="4">
    <source>
        <dbReference type="ARBA" id="ARBA00022670"/>
    </source>
</evidence>
<keyword evidence="7 10" id="KW-0788">Thiol protease</keyword>
<evidence type="ECO:0000313" key="13">
    <source>
        <dbReference type="EMBL" id="KAF9409997.1"/>
    </source>
</evidence>
<comment type="catalytic activity">
    <reaction evidence="1 10 11">
        <text>Thiol-dependent hydrolysis of ester, thioester, amide, peptide and isopeptide bonds formed by the C-terminal Gly of ubiquitin (a 76-residue protein attached to proteins as an intracellular targeting signal).</text>
        <dbReference type="EC" id="3.4.19.12"/>
    </reaction>
</comment>
<comment type="function">
    <text evidence="8">Ubiquitin-protein hydrolase is involved both in the processing of ubiquitin precursors and of ubiquitinated proteins. This enzyme is a thiol protease that recognizes and hydrolyzes a peptide bond at the C-terminal glycine of ubiquitin.</text>
</comment>
<proteinExistence type="inferred from homology"/>
<keyword evidence="14" id="KW-1185">Reference proteome</keyword>
<evidence type="ECO:0000256" key="3">
    <source>
        <dbReference type="ARBA" id="ARBA00012759"/>
    </source>
</evidence>
<feature type="site" description="Transition state stabilizer" evidence="10">
    <location>
        <position position="87"/>
    </location>
</feature>
<feature type="active site" description="Proton donor" evidence="10">
    <location>
        <position position="165"/>
    </location>
</feature>
<dbReference type="EMBL" id="JACKWZ010000284">
    <property type="protein sequence ID" value="KAF9409997.1"/>
    <property type="molecule type" value="Genomic_DNA"/>
</dbReference>
<dbReference type="InterPro" id="IPR038765">
    <property type="entry name" value="Papain-like_cys_pep_sf"/>
</dbReference>
<keyword evidence="5 10" id="KW-0833">Ubl conjugation pathway</keyword>
<protein>
    <recommendedName>
        <fullName evidence="9 11">Ubiquitin carboxyl-terminal hydrolase</fullName>
        <ecNumber evidence="3 11">3.4.19.12</ecNumber>
    </recommendedName>
</protein>
<dbReference type="FunFam" id="3.40.532.10:FF:000006">
    <property type="entry name" value="Ubiquitin carboxyl-terminal hydrolase"/>
    <property type="match status" value="1"/>
</dbReference>
<feature type="domain" description="UCH catalytic" evidence="12">
    <location>
        <begin position="3"/>
        <end position="186"/>
    </location>
</feature>
<accession>A0A835KZG4</accession>
<feature type="site" description="Important for enzyme activity" evidence="10">
    <location>
        <position position="180"/>
    </location>
</feature>